<dbReference type="Proteomes" id="UP000554520">
    <property type="component" value="Unassembled WGS sequence"/>
</dbReference>
<comment type="caution">
    <text evidence="2">The sequence shown here is derived from an EMBL/GenBank/DDBJ whole genome shotgun (WGS) entry which is preliminary data.</text>
</comment>
<dbReference type="Pfam" id="PF07876">
    <property type="entry name" value="Dabb"/>
    <property type="match status" value="1"/>
</dbReference>
<dbReference type="Gene3D" id="3.30.70.100">
    <property type="match status" value="1"/>
</dbReference>
<organism evidence="2 3">
    <name type="scientific">Phyllobacterium trifolii</name>
    <dbReference type="NCBI Taxonomy" id="300193"/>
    <lineage>
        <taxon>Bacteria</taxon>
        <taxon>Pseudomonadati</taxon>
        <taxon>Pseudomonadota</taxon>
        <taxon>Alphaproteobacteria</taxon>
        <taxon>Hyphomicrobiales</taxon>
        <taxon>Phyllobacteriaceae</taxon>
        <taxon>Phyllobacterium</taxon>
    </lineage>
</organism>
<proteinExistence type="predicted"/>
<gene>
    <name evidence="2" type="ORF">FHS21_004148</name>
</gene>
<reference evidence="2 3" key="1">
    <citation type="submission" date="2020-08" db="EMBL/GenBank/DDBJ databases">
        <title>Genomic Encyclopedia of Type Strains, Phase III (KMG-III): the genomes of soil and plant-associated and newly described type strains.</title>
        <authorList>
            <person name="Whitman W."/>
        </authorList>
    </citation>
    <scope>NUCLEOTIDE SEQUENCE [LARGE SCALE GENOMIC DNA]</scope>
    <source>
        <strain evidence="2 3">CECT 7015</strain>
    </source>
</reference>
<dbReference type="RefSeq" id="WP_112529598.1">
    <property type="nucleotide sequence ID" value="NZ_JACHXN010000014.1"/>
</dbReference>
<dbReference type="InterPro" id="IPR011008">
    <property type="entry name" value="Dimeric_a/b-barrel"/>
</dbReference>
<evidence type="ECO:0000313" key="2">
    <source>
        <dbReference type="EMBL" id="MBB3147716.1"/>
    </source>
</evidence>
<dbReference type="EMBL" id="JACHXN010000014">
    <property type="protein sequence ID" value="MBB3147716.1"/>
    <property type="molecule type" value="Genomic_DNA"/>
</dbReference>
<dbReference type="SUPFAM" id="SSF54909">
    <property type="entry name" value="Dimeric alpha+beta barrel"/>
    <property type="match status" value="1"/>
</dbReference>
<name>A0A839U9F9_9HYPH</name>
<dbReference type="SMART" id="SM00886">
    <property type="entry name" value="Dabb"/>
    <property type="match status" value="1"/>
</dbReference>
<dbReference type="PROSITE" id="PS51502">
    <property type="entry name" value="S_R_A_B_BARREL"/>
    <property type="match status" value="1"/>
</dbReference>
<accession>A0A839U9F9</accession>
<protein>
    <recommendedName>
        <fullName evidence="1">Stress-response A/B barrel domain-containing protein</fullName>
    </recommendedName>
</protein>
<sequence>MIRHIVFFSAREKKDVETIVKGLRRLGEIPHSTVFEVMPNTKTDPISGEIDVVVYGEFENAEALAAYKAHPIYSETTAVVRPLRELRISADVVSTLS</sequence>
<dbReference type="InterPro" id="IPR013097">
    <property type="entry name" value="Dabb"/>
</dbReference>
<evidence type="ECO:0000259" key="1">
    <source>
        <dbReference type="PROSITE" id="PS51502"/>
    </source>
</evidence>
<dbReference type="AlphaFoldDB" id="A0A839U9F9"/>
<keyword evidence="3" id="KW-1185">Reference proteome</keyword>
<evidence type="ECO:0000313" key="3">
    <source>
        <dbReference type="Proteomes" id="UP000554520"/>
    </source>
</evidence>
<feature type="domain" description="Stress-response A/B barrel" evidence="1">
    <location>
        <begin position="2"/>
        <end position="92"/>
    </location>
</feature>